<name>A0AAD9PID9_9APIC</name>
<comment type="caution">
    <text evidence="11">The sequence shown here is derived from an EMBL/GenBank/DDBJ whole genome shotgun (WGS) entry which is preliminary data.</text>
</comment>
<keyword evidence="9 10" id="KW-0472">Membrane</keyword>
<reference evidence="11" key="1">
    <citation type="journal article" date="2023" name="Nat. Microbiol.">
        <title>Babesia duncani multi-omics identifies virulence factors and drug targets.</title>
        <authorList>
            <person name="Singh P."/>
            <person name="Lonardi S."/>
            <person name="Liang Q."/>
            <person name="Vydyam P."/>
            <person name="Khabirova E."/>
            <person name="Fang T."/>
            <person name="Gihaz S."/>
            <person name="Thekkiniath J."/>
            <person name="Munshi M."/>
            <person name="Abel S."/>
            <person name="Ciampossin L."/>
            <person name="Batugedara G."/>
            <person name="Gupta M."/>
            <person name="Lu X.M."/>
            <person name="Lenz T."/>
            <person name="Chakravarty S."/>
            <person name="Cornillot E."/>
            <person name="Hu Y."/>
            <person name="Ma W."/>
            <person name="Gonzalez L.M."/>
            <person name="Sanchez S."/>
            <person name="Estrada K."/>
            <person name="Sanchez-Flores A."/>
            <person name="Montero E."/>
            <person name="Harb O.S."/>
            <person name="Le Roch K.G."/>
            <person name="Mamoun C.B."/>
        </authorList>
    </citation>
    <scope>NUCLEOTIDE SEQUENCE</scope>
    <source>
        <strain evidence="11">WA1</strain>
    </source>
</reference>
<dbReference type="GO" id="GO:0005789">
    <property type="term" value="C:endoplasmic reticulum membrane"/>
    <property type="evidence" value="ECO:0007669"/>
    <property type="project" value="UniProtKB-SubCell"/>
</dbReference>
<evidence type="ECO:0000256" key="9">
    <source>
        <dbReference type="ARBA" id="ARBA00023136"/>
    </source>
</evidence>
<protein>
    <recommendedName>
        <fullName evidence="3">dolichol kinase</fullName>
        <ecNumber evidence="3">2.7.1.108</ecNumber>
    </recommendedName>
</protein>
<dbReference type="KEGG" id="bdw:94337392"/>
<dbReference type="InterPro" id="IPR032974">
    <property type="entry name" value="Polypren_kinase"/>
</dbReference>
<evidence type="ECO:0000313" key="12">
    <source>
        <dbReference type="Proteomes" id="UP001214638"/>
    </source>
</evidence>
<keyword evidence="7" id="KW-0256">Endoplasmic reticulum</keyword>
<dbReference type="PANTHER" id="PTHR13205:SF15">
    <property type="entry name" value="DOLICHOL KINASE"/>
    <property type="match status" value="1"/>
</dbReference>
<dbReference type="GO" id="GO:0043048">
    <property type="term" value="P:dolichyl monophosphate biosynthetic process"/>
    <property type="evidence" value="ECO:0007669"/>
    <property type="project" value="TreeGrafter"/>
</dbReference>
<evidence type="ECO:0000313" key="11">
    <source>
        <dbReference type="EMBL" id="KAK2195419.1"/>
    </source>
</evidence>
<keyword evidence="5 10" id="KW-0812">Transmembrane</keyword>
<accession>A0AAD9PID9</accession>
<dbReference type="RefSeq" id="XP_067802262.1">
    <property type="nucleotide sequence ID" value="XM_067948111.1"/>
</dbReference>
<comment type="similarity">
    <text evidence="2">Belongs to the polyprenol kinase family.</text>
</comment>
<keyword evidence="6 11" id="KW-0418">Kinase</keyword>
<feature type="transmembrane region" description="Helical" evidence="10">
    <location>
        <begin position="208"/>
        <end position="228"/>
    </location>
</feature>
<dbReference type="GeneID" id="94337392"/>
<gene>
    <name evidence="11" type="ORF">BdWA1_003095</name>
</gene>
<dbReference type="PANTHER" id="PTHR13205">
    <property type="entry name" value="TRANSMEMBRANE PROTEIN 15-RELATED"/>
    <property type="match status" value="1"/>
</dbReference>
<evidence type="ECO:0000256" key="10">
    <source>
        <dbReference type="SAM" id="Phobius"/>
    </source>
</evidence>
<keyword evidence="4" id="KW-0808">Transferase</keyword>
<dbReference type="Proteomes" id="UP001214638">
    <property type="component" value="Unassembled WGS sequence"/>
</dbReference>
<evidence type="ECO:0000256" key="1">
    <source>
        <dbReference type="ARBA" id="ARBA00004477"/>
    </source>
</evidence>
<comment type="subcellular location">
    <subcellularLocation>
        <location evidence="1">Endoplasmic reticulum membrane</location>
        <topology evidence="1">Multi-pass membrane protein</topology>
    </subcellularLocation>
</comment>
<evidence type="ECO:0000256" key="4">
    <source>
        <dbReference type="ARBA" id="ARBA00022679"/>
    </source>
</evidence>
<keyword evidence="12" id="KW-1185">Reference proteome</keyword>
<evidence type="ECO:0000256" key="8">
    <source>
        <dbReference type="ARBA" id="ARBA00022989"/>
    </source>
</evidence>
<organism evidence="11 12">
    <name type="scientific">Babesia duncani</name>
    <dbReference type="NCBI Taxonomy" id="323732"/>
    <lineage>
        <taxon>Eukaryota</taxon>
        <taxon>Sar</taxon>
        <taxon>Alveolata</taxon>
        <taxon>Apicomplexa</taxon>
        <taxon>Aconoidasida</taxon>
        <taxon>Piroplasmida</taxon>
        <taxon>Babesiidae</taxon>
        <taxon>Babesia</taxon>
    </lineage>
</organism>
<evidence type="ECO:0000256" key="2">
    <source>
        <dbReference type="ARBA" id="ARBA00010794"/>
    </source>
</evidence>
<feature type="transmembrane region" description="Helical" evidence="10">
    <location>
        <begin position="175"/>
        <end position="196"/>
    </location>
</feature>
<dbReference type="EMBL" id="JALLKP010000004">
    <property type="protein sequence ID" value="KAK2195419.1"/>
    <property type="molecule type" value="Genomic_DNA"/>
</dbReference>
<proteinExistence type="inferred from homology"/>
<feature type="transmembrane region" description="Helical" evidence="10">
    <location>
        <begin position="39"/>
        <end position="57"/>
    </location>
</feature>
<keyword evidence="8 10" id="KW-1133">Transmembrane helix</keyword>
<evidence type="ECO:0000256" key="6">
    <source>
        <dbReference type="ARBA" id="ARBA00022777"/>
    </source>
</evidence>
<dbReference type="GO" id="GO:0004168">
    <property type="term" value="F:dolichol kinase activity"/>
    <property type="evidence" value="ECO:0007669"/>
    <property type="project" value="UniProtKB-EC"/>
</dbReference>
<dbReference type="AlphaFoldDB" id="A0AAD9PID9"/>
<evidence type="ECO:0000256" key="5">
    <source>
        <dbReference type="ARBA" id="ARBA00022692"/>
    </source>
</evidence>
<evidence type="ECO:0000256" key="7">
    <source>
        <dbReference type="ARBA" id="ARBA00022824"/>
    </source>
</evidence>
<feature type="transmembrane region" description="Helical" evidence="10">
    <location>
        <begin position="153"/>
        <end position="169"/>
    </location>
</feature>
<sequence>MRLSYWCSRIIVAILSKIHPYGLTGLEIVSHLVWDMDALVLYFLWAAITVIYVVVMYQKLSRETVGVHCKSAQVTRLRKWLHSYISIQVALGLVFNRPLLVNAILGAMVFAGVEMEILRTSQGPNNILDKIFLPLYSKFGEDDNNGKIQTSHLTLLIGAWVPILASLSYPSDYDVSIAMIGIVVVGVADSMAAIIGSRFPSLEYNSKSIQGTIAHFTSTVVLISAIVYVKFGSLVLKGRLVAIVTTGLLACLTEVNLCLQKR</sequence>
<dbReference type="EC" id="2.7.1.108" evidence="3"/>
<evidence type="ECO:0000256" key="3">
    <source>
        <dbReference type="ARBA" id="ARBA00012132"/>
    </source>
</evidence>